<evidence type="ECO:0000313" key="4">
    <source>
        <dbReference type="Proteomes" id="UP000031656"/>
    </source>
</evidence>
<dbReference type="InterPro" id="IPR032466">
    <property type="entry name" value="Metal_Hydrolase"/>
</dbReference>
<dbReference type="HOGENOM" id="CLU_023620_4_2_5"/>
<evidence type="ECO:0000313" key="3">
    <source>
        <dbReference type="EMBL" id="AHK71259.1"/>
    </source>
</evidence>
<dbReference type="InterPro" id="IPR051781">
    <property type="entry name" value="Metallo-dep_Hydrolase"/>
</dbReference>
<reference evidence="3 4" key="1">
    <citation type="journal article" date="2015" name="Appl. Microbiol. Biotechnol.">
        <title>The consequence of an additional NADH dehydrogenase paralog on the growth of Gluconobacter oxydans DSM3504.</title>
        <authorList>
            <person name="Kostner D."/>
            <person name="Luchterhand B."/>
            <person name="Junker A."/>
            <person name="Volland S."/>
            <person name="Daniel R."/>
            <person name="Buchs J."/>
            <person name="Liebl W."/>
            <person name="Ehrenreich A."/>
        </authorList>
    </citation>
    <scope>NUCLEOTIDE SEQUENCE [LARGE SCALE GENOMIC DNA]</scope>
    <source>
        <strain evidence="3">DSM 3504</strain>
    </source>
</reference>
<dbReference type="RefSeq" id="WP_041111674.1">
    <property type="nucleotide sequence ID" value="NZ_CP004373.1"/>
</dbReference>
<gene>
    <name evidence="3" type="ORF">GLS_c13620</name>
</gene>
<dbReference type="Gene3D" id="3.20.20.140">
    <property type="entry name" value="Metal-dependent hydrolases"/>
    <property type="match status" value="1"/>
</dbReference>
<evidence type="ECO:0000256" key="1">
    <source>
        <dbReference type="SAM" id="SignalP"/>
    </source>
</evidence>
<dbReference type="AlphaFoldDB" id="A0A067Z4T7"/>
<accession>A0A067Z4T7</accession>
<feature type="signal peptide" evidence="1">
    <location>
        <begin position="1"/>
        <end position="25"/>
    </location>
</feature>
<dbReference type="EMBL" id="CP004373">
    <property type="protein sequence ID" value="AHK71259.1"/>
    <property type="molecule type" value="Genomic_DNA"/>
</dbReference>
<organism evidence="3 4">
    <name type="scientific">Gluconobacter oxydans DSM 3504</name>
    <dbReference type="NCBI Taxonomy" id="1288313"/>
    <lineage>
        <taxon>Bacteria</taxon>
        <taxon>Pseudomonadati</taxon>
        <taxon>Pseudomonadota</taxon>
        <taxon>Alphaproteobacteria</taxon>
        <taxon>Acetobacterales</taxon>
        <taxon>Acetobacteraceae</taxon>
        <taxon>Gluconobacter</taxon>
    </lineage>
</organism>
<feature type="chain" id="PRO_5001648777" evidence="1">
    <location>
        <begin position="26"/>
        <end position="459"/>
    </location>
</feature>
<protein>
    <submittedName>
        <fullName evidence="3">Putative amidohydrolase</fullName>
    </submittedName>
</protein>
<dbReference type="KEGG" id="goy:GLS_c13620"/>
<dbReference type="InterPro" id="IPR006680">
    <property type="entry name" value="Amidohydro-rel"/>
</dbReference>
<keyword evidence="3" id="KW-0378">Hydrolase</keyword>
<feature type="domain" description="Amidohydrolase-related" evidence="2">
    <location>
        <begin position="76"/>
        <end position="447"/>
    </location>
</feature>
<dbReference type="SUPFAM" id="SSF51556">
    <property type="entry name" value="Metallo-dependent hydrolases"/>
    <property type="match status" value="1"/>
</dbReference>
<dbReference type="InterPro" id="IPR011059">
    <property type="entry name" value="Metal-dep_hydrolase_composite"/>
</dbReference>
<dbReference type="PANTHER" id="PTHR43135">
    <property type="entry name" value="ALPHA-D-RIBOSE 1-METHYLPHOSPHONATE 5-TRIPHOSPHATE DIPHOSPHATASE"/>
    <property type="match status" value="1"/>
</dbReference>
<dbReference type="Proteomes" id="UP000031656">
    <property type="component" value="Chromosome"/>
</dbReference>
<name>A0A067Z4T7_GLUOY</name>
<keyword evidence="1" id="KW-0732">Signal</keyword>
<dbReference type="PANTHER" id="PTHR43135:SF3">
    <property type="entry name" value="ALPHA-D-RIBOSE 1-METHYLPHOSPHONATE 5-TRIPHOSPHATE DIPHOSPHATASE"/>
    <property type="match status" value="1"/>
</dbReference>
<sequence>MTIRSAFAALLLATPAALSAGSAMAEPVAFEHARLIDGTGALAQPDATVVIDNGTIISVGIPAPAEVRHVDLTGKTLMPALISDHVHVGLVKGTGASRDNYTRSNILAALKQYSDYGVLTVTALGLNRSPLFDTLRQEQHDGRNPGADLYGVDQGIGAPDGVPPAAMVKGVGPDQVFRPTTPEEARKDVDQMIAEHTDLVKLWVDDFRNDVPDGKTYPMLPPAIYQAVIDEAHQHGTRVAVHIHDLAVAKAIVASKADILAHGVRDQPVDHDLIAAMLRQGTWYIATLDLDEANYLYAEQPELLSNPFVLAGIDPALRREFTDPKWRAETMAKPLTKASHYALSVNQKNLAVLYRAGVKVGFGTDSGAAPTRIPGFAEHRELYLTVQAGLSPVQAISLATGNAAALMHLSDRGVIAPGRRADLLVVNGNADENIGAVDQIDQVWQRGVLVSHGPVRSKN</sequence>
<evidence type="ECO:0000259" key="2">
    <source>
        <dbReference type="Pfam" id="PF01979"/>
    </source>
</evidence>
<dbReference type="Pfam" id="PF01979">
    <property type="entry name" value="Amidohydro_1"/>
    <property type="match status" value="1"/>
</dbReference>
<proteinExistence type="predicted"/>
<dbReference type="GO" id="GO:0016810">
    <property type="term" value="F:hydrolase activity, acting on carbon-nitrogen (but not peptide) bonds"/>
    <property type="evidence" value="ECO:0007669"/>
    <property type="project" value="InterPro"/>
</dbReference>
<dbReference type="SUPFAM" id="SSF51338">
    <property type="entry name" value="Composite domain of metallo-dependent hydrolases"/>
    <property type="match status" value="1"/>
</dbReference>
<dbReference type="Gene3D" id="2.30.40.10">
    <property type="entry name" value="Urease, subunit C, domain 1"/>
    <property type="match status" value="1"/>
</dbReference>
<dbReference type="GeneID" id="56905590"/>